<proteinExistence type="predicted"/>
<evidence type="ECO:0000313" key="1">
    <source>
        <dbReference type="EMBL" id="KJL37374.1"/>
    </source>
</evidence>
<protein>
    <submittedName>
        <fullName evidence="1">Uncharacterized protein</fullName>
    </submittedName>
</protein>
<dbReference type="AlphaFoldDB" id="A0A0F0LXF9"/>
<name>A0A0F0LXF9_9MICO</name>
<dbReference type="PATRIC" id="fig|400772.4.peg.984"/>
<comment type="caution">
    <text evidence="1">The sequence shown here is derived from an EMBL/GenBank/DDBJ whole genome shotgun (WGS) entry which is preliminary data.</text>
</comment>
<accession>A0A0F0LXF9</accession>
<sequence length="102" mass="10796">MMGRGIFWMCLRSRGHLLPVWSVFAFLAEHRHQLFPDDMFADLIPSGRGRPSLPGDVATSVLLVSALVGDAIAMLGVLEVEALTAAEGKPANAIALLALVAG</sequence>
<keyword evidence="2" id="KW-1185">Reference proteome</keyword>
<evidence type="ECO:0000313" key="2">
    <source>
        <dbReference type="Proteomes" id="UP000033451"/>
    </source>
</evidence>
<organism evidence="1 2">
    <name type="scientific">Microbacterium ginsengisoli</name>
    <dbReference type="NCBI Taxonomy" id="400772"/>
    <lineage>
        <taxon>Bacteria</taxon>
        <taxon>Bacillati</taxon>
        <taxon>Actinomycetota</taxon>
        <taxon>Actinomycetes</taxon>
        <taxon>Micrococcales</taxon>
        <taxon>Microbacteriaceae</taxon>
        <taxon>Microbacterium</taxon>
    </lineage>
</organism>
<dbReference type="Proteomes" id="UP000033451">
    <property type="component" value="Unassembled WGS sequence"/>
</dbReference>
<gene>
    <name evidence="1" type="ORF">RR49_00958</name>
</gene>
<dbReference type="EMBL" id="JYIY01000066">
    <property type="protein sequence ID" value="KJL37374.1"/>
    <property type="molecule type" value="Genomic_DNA"/>
</dbReference>
<reference evidence="1 2" key="1">
    <citation type="submission" date="2015-02" db="EMBL/GenBank/DDBJ databases">
        <title>Draft genome sequences of ten Microbacterium spp. with emphasis on heavy metal contaminated environments.</title>
        <authorList>
            <person name="Corretto E."/>
        </authorList>
    </citation>
    <scope>NUCLEOTIDE SEQUENCE [LARGE SCALE GENOMIC DNA]</scope>
    <source>
        <strain evidence="1 2">DSM 18659</strain>
    </source>
</reference>